<dbReference type="GO" id="GO:0006508">
    <property type="term" value="P:proteolysis"/>
    <property type="evidence" value="ECO:0007669"/>
    <property type="project" value="UniProtKB-KW"/>
</dbReference>
<feature type="non-terminal residue" evidence="5">
    <location>
        <position position="1"/>
    </location>
</feature>
<dbReference type="Pfam" id="PF00077">
    <property type="entry name" value="RVP"/>
    <property type="match status" value="1"/>
</dbReference>
<dbReference type="SUPFAM" id="SSF50630">
    <property type="entry name" value="Acid proteases"/>
    <property type="match status" value="1"/>
</dbReference>
<dbReference type="GO" id="GO:0004190">
    <property type="term" value="F:aspartic-type endopeptidase activity"/>
    <property type="evidence" value="ECO:0007669"/>
    <property type="project" value="UniProtKB-KW"/>
</dbReference>
<gene>
    <name evidence="5" type="primary">Ervk9_2</name>
    <name evidence="5" type="ORF">PROCAF_R01357</name>
</gene>
<evidence type="ECO:0000259" key="4">
    <source>
        <dbReference type="PROSITE" id="PS50175"/>
    </source>
</evidence>
<dbReference type="InterPro" id="IPR029054">
    <property type="entry name" value="dUTPase-like"/>
</dbReference>
<dbReference type="InterPro" id="IPR018061">
    <property type="entry name" value="Retropepsins"/>
</dbReference>
<feature type="domain" description="Peptidase A2" evidence="4">
    <location>
        <begin position="151"/>
        <end position="227"/>
    </location>
</feature>
<dbReference type="Gene3D" id="2.70.40.10">
    <property type="match status" value="1"/>
</dbReference>
<dbReference type="Pfam" id="PF00692">
    <property type="entry name" value="dUTPase"/>
    <property type="match status" value="1"/>
</dbReference>
<dbReference type="InterPro" id="IPR021109">
    <property type="entry name" value="Peptidase_aspartic_dom_sf"/>
</dbReference>
<organism evidence="5 6">
    <name type="scientific">Promerops cafer</name>
    <name type="common">Cape sugarbird</name>
    <dbReference type="NCBI Taxonomy" id="254652"/>
    <lineage>
        <taxon>Eukaryota</taxon>
        <taxon>Metazoa</taxon>
        <taxon>Chordata</taxon>
        <taxon>Craniata</taxon>
        <taxon>Vertebrata</taxon>
        <taxon>Euteleostomi</taxon>
        <taxon>Archelosauria</taxon>
        <taxon>Archosauria</taxon>
        <taxon>Dinosauria</taxon>
        <taxon>Saurischia</taxon>
        <taxon>Theropoda</taxon>
        <taxon>Coelurosauria</taxon>
        <taxon>Aves</taxon>
        <taxon>Neognathae</taxon>
        <taxon>Neoaves</taxon>
        <taxon>Telluraves</taxon>
        <taxon>Australaves</taxon>
        <taxon>Passeriformes</taxon>
        <taxon>Passeroidea</taxon>
        <taxon>Nectariniidae</taxon>
        <taxon>Promerops</taxon>
    </lineage>
</organism>
<dbReference type="InterPro" id="IPR036157">
    <property type="entry name" value="dUTPase-like_sf"/>
</dbReference>
<dbReference type="PANTHER" id="PTHR19422:SF123">
    <property type="entry name" value="RT1 CLASS I, LOCUS CE15"/>
    <property type="match status" value="1"/>
</dbReference>
<proteinExistence type="predicted"/>
<evidence type="ECO:0000256" key="3">
    <source>
        <dbReference type="ARBA" id="ARBA00022801"/>
    </source>
</evidence>
<reference evidence="5 6" key="1">
    <citation type="submission" date="2019-09" db="EMBL/GenBank/DDBJ databases">
        <title>Bird 10,000 Genomes (B10K) Project - Family phase.</title>
        <authorList>
            <person name="Zhang G."/>
        </authorList>
    </citation>
    <scope>NUCLEOTIDE SEQUENCE [LARGE SCALE GENOMIC DNA]</scope>
    <source>
        <strain evidence="5">B10K-UC-030-53</strain>
    </source>
</reference>
<sequence>LQPATSGSLGLDLAAAVDTTLMTTSPVKIATRVRGPVTIQGRTIGALLIRRSSATIMGLFVLPGVTDADYHGEICIIAQTPFPPVTIQQGQRIAQLVPLPQLTRGMKPEQTESRAERRFRSTGGLVLLTLDLNSRPKKTVKIKYQGKEQTLTGLLHTRADSSIIAPNFWPCHWPLHPATATVTRVGGVTLASRTPPLSVTLDGKCLSASFSVVQLPPTVQCLIGRDILTQMGVVL</sequence>
<keyword evidence="1" id="KW-0645">Protease</keyword>
<dbReference type="AlphaFoldDB" id="A0A7K6Y3Y1"/>
<keyword evidence="6" id="KW-1185">Reference proteome</keyword>
<dbReference type="InterPro" id="IPR001995">
    <property type="entry name" value="Peptidase_A2_cat"/>
</dbReference>
<dbReference type="InterPro" id="IPR051592">
    <property type="entry name" value="HERV-K_Pro_peptidase_A2"/>
</dbReference>
<name>A0A7K6Y3Y1_9PASE</name>
<dbReference type="PROSITE" id="PS50175">
    <property type="entry name" value="ASP_PROT_RETROV"/>
    <property type="match status" value="1"/>
</dbReference>
<accession>A0A7K6Y3Y1</accession>
<keyword evidence="2" id="KW-0064">Aspartyl protease</keyword>
<dbReference type="EMBL" id="VZSE01014045">
    <property type="protein sequence ID" value="NWX65979.1"/>
    <property type="molecule type" value="Genomic_DNA"/>
</dbReference>
<evidence type="ECO:0000256" key="1">
    <source>
        <dbReference type="ARBA" id="ARBA00022670"/>
    </source>
</evidence>
<dbReference type="SUPFAM" id="SSF51283">
    <property type="entry name" value="dUTPase-like"/>
    <property type="match status" value="1"/>
</dbReference>
<dbReference type="PANTHER" id="PTHR19422">
    <property type="entry name" value="GAG RETROVIRAL POLYPROTEIN"/>
    <property type="match status" value="1"/>
</dbReference>
<feature type="non-terminal residue" evidence="5">
    <location>
        <position position="235"/>
    </location>
</feature>
<dbReference type="Gene3D" id="2.40.70.10">
    <property type="entry name" value="Acid Proteases"/>
    <property type="match status" value="1"/>
</dbReference>
<evidence type="ECO:0000313" key="5">
    <source>
        <dbReference type="EMBL" id="NWX65979.1"/>
    </source>
</evidence>
<evidence type="ECO:0000256" key="2">
    <source>
        <dbReference type="ARBA" id="ARBA00022750"/>
    </source>
</evidence>
<dbReference type="CDD" id="cd05482">
    <property type="entry name" value="HIV_retropepsin_like"/>
    <property type="match status" value="1"/>
</dbReference>
<dbReference type="Proteomes" id="UP000587587">
    <property type="component" value="Unassembled WGS sequence"/>
</dbReference>
<keyword evidence="3" id="KW-0378">Hydrolase</keyword>
<protein>
    <submittedName>
        <fullName evidence="5">POK9 protein</fullName>
    </submittedName>
</protein>
<comment type="caution">
    <text evidence="5">The sequence shown here is derived from an EMBL/GenBank/DDBJ whole genome shotgun (WGS) entry which is preliminary data.</text>
</comment>
<dbReference type="InterPro" id="IPR034170">
    <property type="entry name" value="Retropepsin-like_cat_dom"/>
</dbReference>
<evidence type="ECO:0000313" key="6">
    <source>
        <dbReference type="Proteomes" id="UP000587587"/>
    </source>
</evidence>